<reference evidence="1 2" key="1">
    <citation type="journal article" date="2021" name="Nat. Commun.">
        <title>Genetic determinants of endophytism in the Arabidopsis root mycobiome.</title>
        <authorList>
            <person name="Mesny F."/>
            <person name="Miyauchi S."/>
            <person name="Thiergart T."/>
            <person name="Pickel B."/>
            <person name="Atanasova L."/>
            <person name="Karlsson M."/>
            <person name="Huettel B."/>
            <person name="Barry K.W."/>
            <person name="Haridas S."/>
            <person name="Chen C."/>
            <person name="Bauer D."/>
            <person name="Andreopoulos W."/>
            <person name="Pangilinan J."/>
            <person name="LaButti K."/>
            <person name="Riley R."/>
            <person name="Lipzen A."/>
            <person name="Clum A."/>
            <person name="Drula E."/>
            <person name="Henrissat B."/>
            <person name="Kohler A."/>
            <person name="Grigoriev I.V."/>
            <person name="Martin F.M."/>
            <person name="Hacquard S."/>
        </authorList>
    </citation>
    <scope>NUCLEOTIDE SEQUENCE [LARGE SCALE GENOMIC DNA]</scope>
    <source>
        <strain evidence="1 2">MPI-SDFR-AT-0079</strain>
    </source>
</reference>
<dbReference type="Proteomes" id="UP000724584">
    <property type="component" value="Unassembled WGS sequence"/>
</dbReference>
<organism evidence="1 2">
    <name type="scientific">Chaetomium tenue</name>
    <dbReference type="NCBI Taxonomy" id="1854479"/>
    <lineage>
        <taxon>Eukaryota</taxon>
        <taxon>Fungi</taxon>
        <taxon>Dikarya</taxon>
        <taxon>Ascomycota</taxon>
        <taxon>Pezizomycotina</taxon>
        <taxon>Sordariomycetes</taxon>
        <taxon>Sordariomycetidae</taxon>
        <taxon>Sordariales</taxon>
        <taxon>Chaetomiaceae</taxon>
        <taxon>Chaetomium</taxon>
    </lineage>
</organism>
<evidence type="ECO:0000313" key="1">
    <source>
        <dbReference type="EMBL" id="KAH6631591.1"/>
    </source>
</evidence>
<gene>
    <name evidence="1" type="ORF">F5144DRAFT_489251</name>
</gene>
<protein>
    <submittedName>
        <fullName evidence="1">Uncharacterized protein</fullName>
    </submittedName>
</protein>
<dbReference type="EMBL" id="JAGIZQ010000004">
    <property type="protein sequence ID" value="KAH6631591.1"/>
    <property type="molecule type" value="Genomic_DNA"/>
</dbReference>
<accession>A0ACB7P5X3</accession>
<keyword evidence="2" id="KW-1185">Reference proteome</keyword>
<sequence length="739" mass="79167">MRSARLEANPVSPRRQHRVLGDTRNPPTRRVDKAPLLFDTTKQKNLSKSVTEFFSKLRPSKRPERGNTIRPPPDSDEEHRWAEPRSPRPTASCRTKRSSSLGRYGPDTIPASRWNTPVTPPRRAQSVGAGGRGRRPITRDLFLAKRALRRQRHTLISSGDFLGVTGANPYTGEPDLITPPTSSDDAVVTSSSSPTTATGMGTGAGTGTGTGTSHIMEYQPEWELGDLRVTPIDLRRLADDCNGRRIPTGRVLELDDLKTAELWGSSQLCDLDSLSGQTDMILKACSMEGNRGLGQAFQSVCTRTITTTGFGHSRPRHRAVAHLSDGTLDGSLEAPRSRQALMPRALSQSTSPLWSTGTSETAYSNRPVSPGQMQLSVWLNANSPGPRTAISTSVRKKVGIGPLEGSPIPHPFRKLGADSDTTSPSTGRGRTAPGPEEKHSVKPNPIAAGTENRPPQREQPDWAMRKTMRKASGNPSPQDEADTHKSSPTSTRTSTSLTTTTAQPPPPGTARAPWQNQAAAETIARGAARTAFAHHRGGSGWGQQTRVPVSAPDPGPQAPHRARARVQAAGTRAKPAAKPGAGAETGSGQGSSGQGKGTGKGRSEGRGGNEKNGKEMGKDKDKDKEKDKEKGKEKGKANTADPNKIEAKRWARSAMLMLAKVVGAYWHVVSPVFDGESQLRKRIDKAQATRGDAVVCVLAFVFLFLAVSGGVWAIRGIVWFVKLLGKLGEVLGVVAGLHD</sequence>
<evidence type="ECO:0000313" key="2">
    <source>
        <dbReference type="Proteomes" id="UP000724584"/>
    </source>
</evidence>
<name>A0ACB7P5X3_9PEZI</name>
<comment type="caution">
    <text evidence="1">The sequence shown here is derived from an EMBL/GenBank/DDBJ whole genome shotgun (WGS) entry which is preliminary data.</text>
</comment>
<proteinExistence type="predicted"/>